<gene>
    <name evidence="1" type="ORF">Tci_876011</name>
</gene>
<sequence>IARVFLWWGKDNKAKRGCLVVQEVGLKGGEWAQEEWREYRVEKMYSTRF</sequence>
<protein>
    <submittedName>
        <fullName evidence="1">Uncharacterized protein</fullName>
    </submittedName>
</protein>
<feature type="non-terminal residue" evidence="1">
    <location>
        <position position="1"/>
    </location>
</feature>
<organism evidence="1">
    <name type="scientific">Tanacetum cinerariifolium</name>
    <name type="common">Dalmatian daisy</name>
    <name type="synonym">Chrysanthemum cinerariifolium</name>
    <dbReference type="NCBI Taxonomy" id="118510"/>
    <lineage>
        <taxon>Eukaryota</taxon>
        <taxon>Viridiplantae</taxon>
        <taxon>Streptophyta</taxon>
        <taxon>Embryophyta</taxon>
        <taxon>Tracheophyta</taxon>
        <taxon>Spermatophyta</taxon>
        <taxon>Magnoliopsida</taxon>
        <taxon>eudicotyledons</taxon>
        <taxon>Gunneridae</taxon>
        <taxon>Pentapetalae</taxon>
        <taxon>asterids</taxon>
        <taxon>campanulids</taxon>
        <taxon>Asterales</taxon>
        <taxon>Asteraceae</taxon>
        <taxon>Asteroideae</taxon>
        <taxon>Anthemideae</taxon>
        <taxon>Anthemidinae</taxon>
        <taxon>Tanacetum</taxon>
    </lineage>
</organism>
<dbReference type="AlphaFoldDB" id="A0A699T0T5"/>
<dbReference type="EMBL" id="BKCJ011208949">
    <property type="protein sequence ID" value="GFD04042.1"/>
    <property type="molecule type" value="Genomic_DNA"/>
</dbReference>
<reference evidence="1" key="1">
    <citation type="journal article" date="2019" name="Sci. Rep.">
        <title>Draft genome of Tanacetum cinerariifolium, the natural source of mosquito coil.</title>
        <authorList>
            <person name="Yamashiro T."/>
            <person name="Shiraishi A."/>
            <person name="Satake H."/>
            <person name="Nakayama K."/>
        </authorList>
    </citation>
    <scope>NUCLEOTIDE SEQUENCE</scope>
</reference>
<comment type="caution">
    <text evidence="1">The sequence shown here is derived from an EMBL/GenBank/DDBJ whole genome shotgun (WGS) entry which is preliminary data.</text>
</comment>
<name>A0A699T0T5_TANCI</name>
<evidence type="ECO:0000313" key="1">
    <source>
        <dbReference type="EMBL" id="GFD04042.1"/>
    </source>
</evidence>
<accession>A0A699T0T5</accession>
<proteinExistence type="predicted"/>